<evidence type="ECO:0000313" key="3">
    <source>
        <dbReference type="EMBL" id="KAB1077084.1"/>
    </source>
</evidence>
<sequence length="236" mass="24376">MSAGAAGPDDRDLRAAEYVLGTLSASERAAFELERTVDPVSEAAVRAWERRLAPLVEVIPEVQPSQRVWEAIVRALPGGAANDNRVRDLSRQVRRWRLATAGAGLVAAGLGLFVALSPRLIPPAAPPAGARYVAVVTSGGALPALIVNIDTATGTASVRPVSAETPAGRSLQLWYVGTGEAPKPLGLIGADASRIPLPDAARTGQGVFAVSVEPPGGSPTGQPTGQVIYTGQLIRD</sequence>
<dbReference type="Proteomes" id="UP000474159">
    <property type="component" value="Unassembled WGS sequence"/>
</dbReference>
<reference evidence="3 4" key="1">
    <citation type="submission" date="2019-09" db="EMBL/GenBank/DDBJ databases">
        <title>YIM 48816 draft genome.</title>
        <authorList>
            <person name="Jiang L."/>
        </authorList>
    </citation>
    <scope>NUCLEOTIDE SEQUENCE [LARGE SCALE GENOMIC DNA]</scope>
    <source>
        <strain evidence="3 4">YIM 48816</strain>
    </source>
</reference>
<dbReference type="GO" id="GO:0016989">
    <property type="term" value="F:sigma factor antagonist activity"/>
    <property type="evidence" value="ECO:0007669"/>
    <property type="project" value="TreeGrafter"/>
</dbReference>
<dbReference type="RefSeq" id="WP_151002114.1">
    <property type="nucleotide sequence ID" value="NZ_BPQY01000689.1"/>
</dbReference>
<comment type="caution">
    <text evidence="3">The sequence shown here is derived from an EMBL/GenBank/DDBJ whole genome shotgun (WGS) entry which is preliminary data.</text>
</comment>
<proteinExistence type="predicted"/>
<feature type="domain" description="Anti-sigma K factor RskA C-terminal" evidence="2">
    <location>
        <begin position="99"/>
        <end position="227"/>
    </location>
</feature>
<evidence type="ECO:0000259" key="2">
    <source>
        <dbReference type="Pfam" id="PF10099"/>
    </source>
</evidence>
<keyword evidence="1" id="KW-0812">Transmembrane</keyword>
<evidence type="ECO:0000313" key="4">
    <source>
        <dbReference type="Proteomes" id="UP000474159"/>
    </source>
</evidence>
<organism evidence="3 4">
    <name type="scientific">Methylobacterium soli</name>
    <dbReference type="NCBI Taxonomy" id="553447"/>
    <lineage>
        <taxon>Bacteria</taxon>
        <taxon>Pseudomonadati</taxon>
        <taxon>Pseudomonadota</taxon>
        <taxon>Alphaproteobacteria</taxon>
        <taxon>Hyphomicrobiales</taxon>
        <taxon>Methylobacteriaceae</taxon>
        <taxon>Methylobacterium</taxon>
    </lineage>
</organism>
<name>A0A6L3SWX0_9HYPH</name>
<keyword evidence="4" id="KW-1185">Reference proteome</keyword>
<dbReference type="InterPro" id="IPR018764">
    <property type="entry name" value="RskA_C"/>
</dbReference>
<dbReference type="GO" id="GO:0005886">
    <property type="term" value="C:plasma membrane"/>
    <property type="evidence" value="ECO:0007669"/>
    <property type="project" value="InterPro"/>
</dbReference>
<dbReference type="PANTHER" id="PTHR37461:SF1">
    <property type="entry name" value="ANTI-SIGMA-K FACTOR RSKA"/>
    <property type="match status" value="1"/>
</dbReference>
<evidence type="ECO:0000256" key="1">
    <source>
        <dbReference type="SAM" id="Phobius"/>
    </source>
</evidence>
<accession>A0A6L3SWX0</accession>
<dbReference type="GO" id="GO:0006417">
    <property type="term" value="P:regulation of translation"/>
    <property type="evidence" value="ECO:0007669"/>
    <property type="project" value="TreeGrafter"/>
</dbReference>
<protein>
    <recommendedName>
        <fullName evidence="2">Anti-sigma K factor RskA C-terminal domain-containing protein</fullName>
    </recommendedName>
</protein>
<dbReference type="EMBL" id="VZZK01000024">
    <property type="protein sequence ID" value="KAB1077084.1"/>
    <property type="molecule type" value="Genomic_DNA"/>
</dbReference>
<dbReference type="InterPro" id="IPR051474">
    <property type="entry name" value="Anti-sigma-K/W_factor"/>
</dbReference>
<dbReference type="Pfam" id="PF10099">
    <property type="entry name" value="RskA_C"/>
    <property type="match status" value="1"/>
</dbReference>
<feature type="transmembrane region" description="Helical" evidence="1">
    <location>
        <begin position="96"/>
        <end position="116"/>
    </location>
</feature>
<keyword evidence="1" id="KW-1133">Transmembrane helix</keyword>
<dbReference type="AlphaFoldDB" id="A0A6L3SWX0"/>
<dbReference type="PANTHER" id="PTHR37461">
    <property type="entry name" value="ANTI-SIGMA-K FACTOR RSKA"/>
    <property type="match status" value="1"/>
</dbReference>
<dbReference type="OrthoDB" id="9816387at2"/>
<keyword evidence="1" id="KW-0472">Membrane</keyword>
<gene>
    <name evidence="3" type="ORF">F6X53_20635</name>
</gene>